<reference evidence="1" key="1">
    <citation type="submission" date="2020-05" db="EMBL/GenBank/DDBJ databases">
        <authorList>
            <person name="Chiriac C."/>
            <person name="Salcher M."/>
            <person name="Ghai R."/>
            <person name="Kavagutti S V."/>
        </authorList>
    </citation>
    <scope>NUCLEOTIDE SEQUENCE</scope>
</reference>
<proteinExistence type="predicted"/>
<name>A0A6J5TEL9_9CAUD</name>
<protein>
    <submittedName>
        <fullName evidence="1">Phge_HK97_gp10, phage protein, HK97 gp10 family</fullName>
    </submittedName>
</protein>
<evidence type="ECO:0000313" key="1">
    <source>
        <dbReference type="EMBL" id="CAB4242179.1"/>
    </source>
</evidence>
<dbReference type="EMBL" id="LR797826">
    <property type="protein sequence ID" value="CAB4242179.1"/>
    <property type="molecule type" value="Genomic_DNA"/>
</dbReference>
<sequence length="174" mass="19301">MSQSNVTVGGFDELFKAMDDLADEVGQRKTTTVWQNAMKKSMVPVLNAAKAQVPKHTGDLMNALYIKAQKPTSRDKQSSSYQGESLLARVSIANERPESVRKFSVDKKGRLRSYIQFQGSNKPVALAMEFGTAKVAPHPFLRMALESQAASVQTILGNEVWHVLETKYSKVRVV</sequence>
<gene>
    <name evidence="1" type="ORF">UFOVP83_15</name>
</gene>
<dbReference type="InterPro" id="IPR010064">
    <property type="entry name" value="HK97-gp10_tail"/>
</dbReference>
<accession>A0A6J5TEL9</accession>
<organism evidence="1">
    <name type="scientific">uncultured Caudovirales phage</name>
    <dbReference type="NCBI Taxonomy" id="2100421"/>
    <lineage>
        <taxon>Viruses</taxon>
        <taxon>Duplodnaviria</taxon>
        <taxon>Heunggongvirae</taxon>
        <taxon>Uroviricota</taxon>
        <taxon>Caudoviricetes</taxon>
        <taxon>Peduoviridae</taxon>
        <taxon>Maltschvirus</taxon>
        <taxon>Maltschvirus maltsch</taxon>
    </lineage>
</organism>
<dbReference type="NCBIfam" id="TIGR01725">
    <property type="entry name" value="phge_HK97_gp10"/>
    <property type="match status" value="1"/>
</dbReference>